<organism evidence="1">
    <name type="scientific">marine metagenome</name>
    <dbReference type="NCBI Taxonomy" id="408172"/>
    <lineage>
        <taxon>unclassified sequences</taxon>
        <taxon>metagenomes</taxon>
        <taxon>ecological metagenomes</taxon>
    </lineage>
</organism>
<gene>
    <name evidence="1" type="ORF">METZ01_LOCUS93953</name>
</gene>
<name>A0A381VL94_9ZZZZ</name>
<accession>A0A381VL94</accession>
<reference evidence="1" key="1">
    <citation type="submission" date="2018-05" db="EMBL/GenBank/DDBJ databases">
        <authorList>
            <person name="Lanie J.A."/>
            <person name="Ng W.-L."/>
            <person name="Kazmierczak K.M."/>
            <person name="Andrzejewski T.M."/>
            <person name="Davidsen T.M."/>
            <person name="Wayne K.J."/>
            <person name="Tettelin H."/>
            <person name="Glass J.I."/>
            <person name="Rusch D."/>
            <person name="Podicherti R."/>
            <person name="Tsui H.-C.T."/>
            <person name="Winkler M.E."/>
        </authorList>
    </citation>
    <scope>NUCLEOTIDE SEQUENCE</scope>
</reference>
<dbReference type="EMBL" id="UINC01009160">
    <property type="protein sequence ID" value="SVA41099.1"/>
    <property type="molecule type" value="Genomic_DNA"/>
</dbReference>
<proteinExistence type="predicted"/>
<evidence type="ECO:0008006" key="2">
    <source>
        <dbReference type="Google" id="ProtNLM"/>
    </source>
</evidence>
<sequence length="64" mass="7437">VEDPEILGELEERFVQPYQATKTYLCPGCNREIPPGLGHMVILPVDAPDLRRHWHRGCWVGRQR</sequence>
<protein>
    <recommendedName>
        <fullName evidence="2">ATP/GTP-binding protein</fullName>
    </recommendedName>
</protein>
<evidence type="ECO:0000313" key="1">
    <source>
        <dbReference type="EMBL" id="SVA41099.1"/>
    </source>
</evidence>
<feature type="non-terminal residue" evidence="1">
    <location>
        <position position="1"/>
    </location>
</feature>
<dbReference type="AlphaFoldDB" id="A0A381VL94"/>